<organism evidence="4 5">
    <name type="scientific">Anaeromicropila herbilytica</name>
    <dbReference type="NCBI Taxonomy" id="2785025"/>
    <lineage>
        <taxon>Bacteria</taxon>
        <taxon>Bacillati</taxon>
        <taxon>Bacillota</taxon>
        <taxon>Clostridia</taxon>
        <taxon>Lachnospirales</taxon>
        <taxon>Lachnospiraceae</taxon>
        <taxon>Anaeromicropila</taxon>
    </lineage>
</organism>
<dbReference type="CDD" id="cd00761">
    <property type="entry name" value="Glyco_tranf_GTA_type"/>
    <property type="match status" value="1"/>
</dbReference>
<evidence type="ECO:0000256" key="2">
    <source>
        <dbReference type="ARBA" id="ARBA00022679"/>
    </source>
</evidence>
<evidence type="ECO:0000313" key="4">
    <source>
        <dbReference type="EMBL" id="BCN29018.1"/>
    </source>
</evidence>
<proteinExistence type="predicted"/>
<feature type="domain" description="Glycosyltransferase 2-like" evidence="3">
    <location>
        <begin position="5"/>
        <end position="134"/>
    </location>
</feature>
<dbReference type="InterPro" id="IPR001173">
    <property type="entry name" value="Glyco_trans_2-like"/>
</dbReference>
<dbReference type="PANTHER" id="PTHR22916">
    <property type="entry name" value="GLYCOSYLTRANSFERASE"/>
    <property type="match status" value="1"/>
</dbReference>
<name>A0A7R7ICJ1_9FIRM</name>
<dbReference type="SUPFAM" id="SSF53448">
    <property type="entry name" value="Nucleotide-diphospho-sugar transferases"/>
    <property type="match status" value="1"/>
</dbReference>
<keyword evidence="2" id="KW-0808">Transferase</keyword>
<dbReference type="Gene3D" id="3.90.550.10">
    <property type="entry name" value="Spore Coat Polysaccharide Biosynthesis Protein SpsA, Chain A"/>
    <property type="match status" value="1"/>
</dbReference>
<dbReference type="InterPro" id="IPR029044">
    <property type="entry name" value="Nucleotide-diphossugar_trans"/>
</dbReference>
<gene>
    <name evidence="4" type="ORF">bsdtb5_03130</name>
</gene>
<keyword evidence="1" id="KW-0328">Glycosyltransferase</keyword>
<evidence type="ECO:0000259" key="3">
    <source>
        <dbReference type="Pfam" id="PF00535"/>
    </source>
</evidence>
<dbReference type="AlphaFoldDB" id="A0A7R7ICJ1"/>
<dbReference type="KEGG" id="ahb:bsdtb5_03130"/>
<dbReference type="GO" id="GO:0016757">
    <property type="term" value="F:glycosyltransferase activity"/>
    <property type="evidence" value="ECO:0007669"/>
    <property type="project" value="UniProtKB-KW"/>
</dbReference>
<keyword evidence="5" id="KW-1185">Reference proteome</keyword>
<dbReference type="Pfam" id="PF00535">
    <property type="entry name" value="Glycos_transf_2"/>
    <property type="match status" value="1"/>
</dbReference>
<reference evidence="4 5" key="1">
    <citation type="submission" date="2020-11" db="EMBL/GenBank/DDBJ databases">
        <title>Draft genome sequencing of a Lachnospiraceae strain isolated from anoxic soil subjected to BSD treatment.</title>
        <authorList>
            <person name="Uek A."/>
            <person name="Tonouchi A."/>
        </authorList>
    </citation>
    <scope>NUCLEOTIDE SEQUENCE [LARGE SCALE GENOMIC DNA]</scope>
    <source>
        <strain evidence="4 5">TB5</strain>
    </source>
</reference>
<dbReference type="EMBL" id="AP024169">
    <property type="protein sequence ID" value="BCN29018.1"/>
    <property type="molecule type" value="Genomic_DNA"/>
</dbReference>
<dbReference type="RefSeq" id="WP_271714317.1">
    <property type="nucleotide sequence ID" value="NZ_AP024169.1"/>
</dbReference>
<dbReference type="PANTHER" id="PTHR22916:SF51">
    <property type="entry name" value="GLYCOSYLTRANSFERASE EPSH-RELATED"/>
    <property type="match status" value="1"/>
</dbReference>
<protein>
    <recommendedName>
        <fullName evidence="3">Glycosyltransferase 2-like domain-containing protein</fullName>
    </recommendedName>
</protein>
<evidence type="ECO:0000256" key="1">
    <source>
        <dbReference type="ARBA" id="ARBA00022676"/>
    </source>
</evidence>
<evidence type="ECO:0000313" key="5">
    <source>
        <dbReference type="Proteomes" id="UP000595897"/>
    </source>
</evidence>
<sequence length="341" mass="40124">MEIVSIIIPVYNCKDYLEDCLTHVIKQTYEWIEVILIDDGSMDSSGRICDDYARGDNRITVYHRKNEGVSASRNYGLEHSSGKYILFVDADDVMETDMVEKCIHLAECNQAELVICSFKYHIIKDNRIVENSLGSDFLGTKEELFGQWFNILVEKEILNPPWNKFIRKDLLDNNHIRFNKQFSICEDMAFSIQVLDASRKTVLTKNMLYNYYLKSSGTLVFKFHENFIEALSYFYENAYGYCKKYKNNDRQLKTIHTLYLNRIFMFINQICTISCWDKEKMDKTMKKIVQSKQFLTAYRSVRLKGKKKIIGTILKNEQFWLIHILYSFKTKALKISGGRLL</sequence>
<dbReference type="Proteomes" id="UP000595897">
    <property type="component" value="Chromosome"/>
</dbReference>
<accession>A0A7R7ICJ1</accession>